<evidence type="ECO:0000313" key="3">
    <source>
        <dbReference type="Proteomes" id="UP000318590"/>
    </source>
</evidence>
<feature type="domain" description="Transposase InsH N-terminal" evidence="1">
    <location>
        <begin position="21"/>
        <end position="115"/>
    </location>
</feature>
<dbReference type="Proteomes" id="UP000318590">
    <property type="component" value="Unassembled WGS sequence"/>
</dbReference>
<sequence length="148" mass="16777">MKPGKPSPKQSDLLRARRVGMIDMRHELVKLAALIDREVFKREWAGLFPSQTGRPATPTRLVAGLLYLRHAFRLSDEAVVVRWAGTPYWQHFCGETVFRHRLPIDPSSMTRWRNRIGEEGVEWLLSGTIRAGQRAGVGQDAPSPEDCC</sequence>
<accession>A0A547PJ17</accession>
<evidence type="ECO:0000313" key="2">
    <source>
        <dbReference type="EMBL" id="TRD14103.1"/>
    </source>
</evidence>
<keyword evidence="3" id="KW-1185">Reference proteome</keyword>
<dbReference type="PANTHER" id="PTHR33803:SF3">
    <property type="entry name" value="BLL1974 PROTEIN"/>
    <property type="match status" value="1"/>
</dbReference>
<dbReference type="OrthoDB" id="7169055at2"/>
<dbReference type="InterPro" id="IPR008490">
    <property type="entry name" value="Transposase_InsH_N"/>
</dbReference>
<name>A0A547PJ17_9RHOB</name>
<reference evidence="2 3" key="1">
    <citation type="submission" date="2019-06" db="EMBL/GenBank/DDBJ databases">
        <title>Paenimaribius caenipelagi gen. nov., sp. nov., isolated from a tidal flat.</title>
        <authorList>
            <person name="Yoon J.-H."/>
        </authorList>
    </citation>
    <scope>NUCLEOTIDE SEQUENCE [LARGE SCALE GENOMIC DNA]</scope>
    <source>
        <strain evidence="2 3">JBTF-M29</strain>
    </source>
</reference>
<gene>
    <name evidence="2" type="ORF">FEV53_19490</name>
</gene>
<feature type="non-terminal residue" evidence="2">
    <location>
        <position position="148"/>
    </location>
</feature>
<dbReference type="Pfam" id="PF05598">
    <property type="entry name" value="DUF772"/>
    <property type="match status" value="1"/>
</dbReference>
<dbReference type="RefSeq" id="WP_142836325.1">
    <property type="nucleotide sequence ID" value="NZ_VFSV01000089.1"/>
</dbReference>
<organism evidence="2 3">
    <name type="scientific">Palleronia caenipelagi</name>
    <dbReference type="NCBI Taxonomy" id="2489174"/>
    <lineage>
        <taxon>Bacteria</taxon>
        <taxon>Pseudomonadati</taxon>
        <taxon>Pseudomonadota</taxon>
        <taxon>Alphaproteobacteria</taxon>
        <taxon>Rhodobacterales</taxon>
        <taxon>Roseobacteraceae</taxon>
        <taxon>Palleronia</taxon>
    </lineage>
</organism>
<dbReference type="AlphaFoldDB" id="A0A547PJ17"/>
<dbReference type="EMBL" id="VFSV01000089">
    <property type="protein sequence ID" value="TRD14103.1"/>
    <property type="molecule type" value="Genomic_DNA"/>
</dbReference>
<proteinExistence type="predicted"/>
<evidence type="ECO:0000259" key="1">
    <source>
        <dbReference type="Pfam" id="PF05598"/>
    </source>
</evidence>
<dbReference type="PANTHER" id="PTHR33803">
    <property type="entry name" value="IS1478 TRANSPOSASE"/>
    <property type="match status" value="1"/>
</dbReference>
<protein>
    <submittedName>
        <fullName evidence="2">Transposase</fullName>
    </submittedName>
</protein>
<comment type="caution">
    <text evidence="2">The sequence shown here is derived from an EMBL/GenBank/DDBJ whole genome shotgun (WGS) entry which is preliminary data.</text>
</comment>